<name>A0ABS2P1F1_9BACI</name>
<dbReference type="SMART" id="SM01329">
    <property type="entry name" value="Iso_dh"/>
    <property type="match status" value="1"/>
</dbReference>
<keyword evidence="7 14" id="KW-0479">Metal-binding</keyword>
<evidence type="ECO:0000256" key="3">
    <source>
        <dbReference type="ARBA" id="ARBA00013013"/>
    </source>
</evidence>
<evidence type="ECO:0000256" key="14">
    <source>
        <dbReference type="RuleBase" id="RU004446"/>
    </source>
</evidence>
<dbReference type="Pfam" id="PF00180">
    <property type="entry name" value="Iso_dh"/>
    <property type="match status" value="1"/>
</dbReference>
<keyword evidence="5 14" id="KW-0329">Glyoxylate bypass</keyword>
<evidence type="ECO:0000256" key="8">
    <source>
        <dbReference type="ARBA" id="ARBA00022842"/>
    </source>
</evidence>
<keyword evidence="17" id="KW-1185">Reference proteome</keyword>
<accession>A0ABS2P1F1</accession>
<dbReference type="GO" id="GO:0004450">
    <property type="term" value="F:isocitrate dehydrogenase (NADP+) activity"/>
    <property type="evidence" value="ECO:0007669"/>
    <property type="project" value="UniProtKB-EC"/>
</dbReference>
<dbReference type="EMBL" id="JAFBED010000004">
    <property type="protein sequence ID" value="MBM7620558.1"/>
    <property type="molecule type" value="Genomic_DNA"/>
</dbReference>
<dbReference type="RefSeq" id="WP_204416292.1">
    <property type="nucleotide sequence ID" value="NZ_JAFBED010000004.1"/>
</dbReference>
<feature type="domain" description="Isopropylmalate dehydrogenase-like" evidence="15">
    <location>
        <begin position="21"/>
        <end position="418"/>
    </location>
</feature>
<evidence type="ECO:0000256" key="13">
    <source>
        <dbReference type="ARBA" id="ARBA00046127"/>
    </source>
</evidence>
<dbReference type="Gene3D" id="3.40.718.10">
    <property type="entry name" value="Isopropylmalate Dehydrogenase"/>
    <property type="match status" value="1"/>
</dbReference>
<comment type="similarity">
    <text evidence="1">Belongs to the isocitrate and isopropylmalate dehydrogenases family.</text>
</comment>
<evidence type="ECO:0000259" key="15">
    <source>
        <dbReference type="SMART" id="SM01329"/>
    </source>
</evidence>
<keyword evidence="6 14" id="KW-0816">Tricarboxylic acid cycle</keyword>
<dbReference type="Proteomes" id="UP000737402">
    <property type="component" value="Unassembled WGS sequence"/>
</dbReference>
<dbReference type="PANTHER" id="PTHR43504:SF1">
    <property type="entry name" value="ISOCITRATE DEHYDROGENASE [NADP]"/>
    <property type="match status" value="1"/>
</dbReference>
<evidence type="ECO:0000313" key="16">
    <source>
        <dbReference type="EMBL" id="MBM7620558.1"/>
    </source>
</evidence>
<dbReference type="PANTHER" id="PTHR43504">
    <property type="entry name" value="ISOCITRATE DEHYDROGENASE [NADP]"/>
    <property type="match status" value="1"/>
</dbReference>
<comment type="subunit">
    <text evidence="2">Homodimer.</text>
</comment>
<dbReference type="NCBIfam" id="NF005425">
    <property type="entry name" value="PRK07006.1"/>
    <property type="match status" value="1"/>
</dbReference>
<dbReference type="InterPro" id="IPR004439">
    <property type="entry name" value="Isocitrate_DH_NADP_dimer_prok"/>
</dbReference>
<dbReference type="InterPro" id="IPR019818">
    <property type="entry name" value="IsoCit/isopropylmalate_DH_CS"/>
</dbReference>
<dbReference type="SUPFAM" id="SSF53659">
    <property type="entry name" value="Isocitrate/Isopropylmalate dehydrogenase-like"/>
    <property type="match status" value="1"/>
</dbReference>
<evidence type="ECO:0000313" key="17">
    <source>
        <dbReference type="Proteomes" id="UP000737402"/>
    </source>
</evidence>
<dbReference type="PROSITE" id="PS00470">
    <property type="entry name" value="IDH_IMDH"/>
    <property type="match status" value="1"/>
</dbReference>
<reference evidence="16 17" key="1">
    <citation type="submission" date="2021-01" db="EMBL/GenBank/DDBJ databases">
        <title>Genomic Encyclopedia of Type Strains, Phase IV (KMG-IV): sequencing the most valuable type-strain genomes for metagenomic binning, comparative biology and taxonomic classification.</title>
        <authorList>
            <person name="Goeker M."/>
        </authorList>
    </citation>
    <scope>NUCLEOTIDE SEQUENCE [LARGE SCALE GENOMIC DNA]</scope>
    <source>
        <strain evidence="16 17">DSM 25879</strain>
    </source>
</reference>
<dbReference type="EC" id="1.1.1.42" evidence="3 14"/>
<keyword evidence="9 14" id="KW-0521">NADP</keyword>
<keyword evidence="10 16" id="KW-0560">Oxidoreductase</keyword>
<dbReference type="NCBIfam" id="TIGR00183">
    <property type="entry name" value="prok_nadp_idh"/>
    <property type="match status" value="1"/>
</dbReference>
<evidence type="ECO:0000256" key="9">
    <source>
        <dbReference type="ARBA" id="ARBA00022857"/>
    </source>
</evidence>
<protein>
    <recommendedName>
        <fullName evidence="4 14">Isocitrate dehydrogenase [NADP]</fullName>
        <ecNumber evidence="3 14">1.1.1.42</ecNumber>
    </recommendedName>
</protein>
<comment type="caution">
    <text evidence="16">The sequence shown here is derived from an EMBL/GenBank/DDBJ whole genome shotgun (WGS) entry which is preliminary data.</text>
</comment>
<evidence type="ECO:0000256" key="1">
    <source>
        <dbReference type="ARBA" id="ARBA00007769"/>
    </source>
</evidence>
<evidence type="ECO:0000256" key="7">
    <source>
        <dbReference type="ARBA" id="ARBA00022723"/>
    </source>
</evidence>
<organism evidence="16 17">
    <name type="scientific">Sutcliffiella tianshenii</name>
    <dbReference type="NCBI Taxonomy" id="1463404"/>
    <lineage>
        <taxon>Bacteria</taxon>
        <taxon>Bacillati</taxon>
        <taxon>Bacillota</taxon>
        <taxon>Bacilli</taxon>
        <taxon>Bacillales</taxon>
        <taxon>Bacillaceae</taxon>
        <taxon>Sutcliffiella</taxon>
    </lineage>
</organism>
<evidence type="ECO:0000256" key="5">
    <source>
        <dbReference type="ARBA" id="ARBA00022435"/>
    </source>
</evidence>
<gene>
    <name evidence="16" type="ORF">JOC95_002411</name>
</gene>
<evidence type="ECO:0000256" key="4">
    <source>
        <dbReference type="ARBA" id="ARBA00019562"/>
    </source>
</evidence>
<keyword evidence="8" id="KW-0460">Magnesium</keyword>
<dbReference type="InterPro" id="IPR024084">
    <property type="entry name" value="IsoPropMal-DH-like_dom"/>
</dbReference>
<evidence type="ECO:0000256" key="10">
    <source>
        <dbReference type="ARBA" id="ARBA00023002"/>
    </source>
</evidence>
<comment type="catalytic activity">
    <reaction evidence="12">
        <text>D-threo-isocitrate + NADP(+) = 2-oxoglutarate + CO2 + NADPH</text>
        <dbReference type="Rhea" id="RHEA:19629"/>
        <dbReference type="ChEBI" id="CHEBI:15562"/>
        <dbReference type="ChEBI" id="CHEBI:16526"/>
        <dbReference type="ChEBI" id="CHEBI:16810"/>
        <dbReference type="ChEBI" id="CHEBI:57783"/>
        <dbReference type="ChEBI" id="CHEBI:58349"/>
        <dbReference type="EC" id="1.1.1.42"/>
    </reaction>
</comment>
<keyword evidence="11 14" id="KW-0464">Manganese</keyword>
<evidence type="ECO:0000256" key="6">
    <source>
        <dbReference type="ARBA" id="ARBA00022532"/>
    </source>
</evidence>
<comment type="cofactor">
    <cofactor evidence="14">
        <name>Mg(2+)</name>
        <dbReference type="ChEBI" id="CHEBI:18420"/>
    </cofactor>
    <cofactor evidence="14">
        <name>Mn(2+)</name>
        <dbReference type="ChEBI" id="CHEBI:29035"/>
    </cofactor>
</comment>
<evidence type="ECO:0000256" key="2">
    <source>
        <dbReference type="ARBA" id="ARBA00011738"/>
    </source>
</evidence>
<sequence length="422" mass="46140">MTQGTKITVTNGVLNVPNNPVIPFIEGDGIGPDIWSAASKVLEAAVQKAYNGEKEIVWKEVLAGEKAFNQTGEWLPAETLDVIREYIIAIKGPLTTPVGGGIRSLNVALRQELDLFTCLRPVRYFQGVPSPVKRPEDTDMVIFRENTEDIYAGIEYAKGSAEVEKLINFLQNEMGVNKIRFPETSGIGIKPVSQEGTSRLVRAAINYAIEHGRKSLTLVHKGNIMKYTEGAFKNWGYELAEKEFGDKVFTWAQYDRIAEAEGKDAANKAQEAAEAEGKILVKDSIADIFLQQILTRPKEFDVVATMNLNGDYISDALAAQVGGIGIAPGANINYETGHAIFEATHGTAPKYAGLDKVNPSSVILSGVLMLEHLGWTEAAKLVMDAMEKSISSKVVTYDFARLMDGATEVKCSEFGEELIKNM</sequence>
<evidence type="ECO:0000256" key="12">
    <source>
        <dbReference type="ARBA" id="ARBA00023554"/>
    </source>
</evidence>
<evidence type="ECO:0000256" key="11">
    <source>
        <dbReference type="ARBA" id="ARBA00023211"/>
    </source>
</evidence>
<proteinExistence type="inferred from homology"/>
<comment type="function">
    <text evidence="13">Catalyzes the oxidative decarboxylation of isocitrate to 2-oxoglutarate and carbon dioxide with the concomitant reduction of NADP(+).</text>
</comment>